<dbReference type="AlphaFoldDB" id="A0AA39KQE6"/>
<evidence type="ECO:0000313" key="1">
    <source>
        <dbReference type="EMBL" id="KAK0169736.1"/>
    </source>
</evidence>
<protein>
    <submittedName>
        <fullName evidence="1">Uncharacterized protein</fullName>
    </submittedName>
</protein>
<proteinExistence type="predicted"/>
<comment type="caution">
    <text evidence="1">The sequence shown here is derived from an EMBL/GenBank/DDBJ whole genome shotgun (WGS) entry which is preliminary data.</text>
</comment>
<gene>
    <name evidence="1" type="ORF">PV328_010378</name>
</gene>
<accession>A0AA39KQE6</accession>
<organism evidence="1 2">
    <name type="scientific">Microctonus aethiopoides</name>
    <dbReference type="NCBI Taxonomy" id="144406"/>
    <lineage>
        <taxon>Eukaryota</taxon>
        <taxon>Metazoa</taxon>
        <taxon>Ecdysozoa</taxon>
        <taxon>Arthropoda</taxon>
        <taxon>Hexapoda</taxon>
        <taxon>Insecta</taxon>
        <taxon>Pterygota</taxon>
        <taxon>Neoptera</taxon>
        <taxon>Endopterygota</taxon>
        <taxon>Hymenoptera</taxon>
        <taxon>Apocrita</taxon>
        <taxon>Ichneumonoidea</taxon>
        <taxon>Braconidae</taxon>
        <taxon>Euphorinae</taxon>
        <taxon>Microctonus</taxon>
    </lineage>
</organism>
<dbReference type="Proteomes" id="UP001168990">
    <property type="component" value="Unassembled WGS sequence"/>
</dbReference>
<reference evidence="1" key="1">
    <citation type="journal article" date="2023" name="bioRxiv">
        <title>Scaffold-level genome assemblies of two parasitoid biocontrol wasps reveal the parthenogenesis mechanism and an associated novel virus.</title>
        <authorList>
            <person name="Inwood S."/>
            <person name="Skelly J."/>
            <person name="Guhlin J."/>
            <person name="Harrop T."/>
            <person name="Goldson S."/>
            <person name="Dearden P."/>
        </authorList>
    </citation>
    <scope>NUCLEOTIDE SEQUENCE</scope>
    <source>
        <strain evidence="1">Irish</strain>
        <tissue evidence="1">Whole body</tissue>
    </source>
</reference>
<name>A0AA39KQE6_9HYME</name>
<dbReference type="EMBL" id="JAQQBS010000004">
    <property type="protein sequence ID" value="KAK0169736.1"/>
    <property type="molecule type" value="Genomic_DNA"/>
</dbReference>
<keyword evidence="2" id="KW-1185">Reference proteome</keyword>
<evidence type="ECO:0000313" key="2">
    <source>
        <dbReference type="Proteomes" id="UP001168990"/>
    </source>
</evidence>
<reference evidence="1" key="2">
    <citation type="submission" date="2023-03" db="EMBL/GenBank/DDBJ databases">
        <authorList>
            <person name="Inwood S.N."/>
            <person name="Skelly J.G."/>
            <person name="Guhlin J."/>
            <person name="Harrop T.W.R."/>
            <person name="Goldson S.G."/>
            <person name="Dearden P.K."/>
        </authorList>
    </citation>
    <scope>NUCLEOTIDE SEQUENCE</scope>
    <source>
        <strain evidence="1">Irish</strain>
        <tissue evidence="1">Whole body</tissue>
    </source>
</reference>
<sequence length="345" mass="39455">MSDFFIKPLLKSRGFYVIAFDTATKNPVNNKKREYQQRYRGRNRDKLKQCEAEKRRRLQNAEIITELSTSSNIEFTELVHEPIIDEISANSQNVAGLENIQHLFVEVSQQNERGQSSANGTEITNNYNAIPLTNIPKNNRKVKSTTNLKWVNNAAKNYETMRSAEIYAIEKIKQDLLIFRGTHKPIPLSTCNSMHRYADDKTSNTSPINLITETTNNSFKPEYVNETNYNYYCSVNKAKVSSYFEMTKTQRAVSPVKLISATTVSESITLINPLSYLPHDNEMDTLPYKPTGKFGPQVGASLFRPDNVYVEVSKTGKLTSDYFEIWLKNVFFPNVESKILLLIDS</sequence>